<feature type="compositionally biased region" description="Polar residues" evidence="7">
    <location>
        <begin position="1"/>
        <end position="22"/>
    </location>
</feature>
<feature type="domain" description="MotA/TolQ/ExbB proton channel" evidence="9">
    <location>
        <begin position="183"/>
        <end position="301"/>
    </location>
</feature>
<evidence type="ECO:0000313" key="10">
    <source>
        <dbReference type="EMBL" id="QDT12968.1"/>
    </source>
</evidence>
<keyword evidence="2" id="KW-1003">Cell membrane</keyword>
<feature type="region of interest" description="Disordered" evidence="7">
    <location>
        <begin position="1"/>
        <end position="25"/>
    </location>
</feature>
<dbReference type="GO" id="GO:0017038">
    <property type="term" value="P:protein import"/>
    <property type="evidence" value="ECO:0007669"/>
    <property type="project" value="TreeGrafter"/>
</dbReference>
<dbReference type="InterPro" id="IPR050790">
    <property type="entry name" value="ExbB/TolQ_transport"/>
</dbReference>
<dbReference type="InterPro" id="IPR002898">
    <property type="entry name" value="MotA_ExbB_proton_chnl"/>
</dbReference>
<evidence type="ECO:0000259" key="9">
    <source>
        <dbReference type="Pfam" id="PF01618"/>
    </source>
</evidence>
<evidence type="ECO:0000256" key="7">
    <source>
        <dbReference type="SAM" id="MobiDB-lite"/>
    </source>
</evidence>
<keyword evidence="4 8" id="KW-1133">Transmembrane helix</keyword>
<comment type="similarity">
    <text evidence="6">Belongs to the exbB/tolQ family.</text>
</comment>
<organism evidence="10 11">
    <name type="scientific">Stieleria marina</name>
    <dbReference type="NCBI Taxonomy" id="1930275"/>
    <lineage>
        <taxon>Bacteria</taxon>
        <taxon>Pseudomonadati</taxon>
        <taxon>Planctomycetota</taxon>
        <taxon>Planctomycetia</taxon>
        <taxon>Pirellulales</taxon>
        <taxon>Pirellulaceae</taxon>
        <taxon>Stieleria</taxon>
    </lineage>
</organism>
<evidence type="ECO:0000256" key="4">
    <source>
        <dbReference type="ARBA" id="ARBA00022989"/>
    </source>
</evidence>
<keyword evidence="3 8" id="KW-0812">Transmembrane</keyword>
<feature type="transmembrane region" description="Helical" evidence="8">
    <location>
        <begin position="123"/>
        <end position="143"/>
    </location>
</feature>
<evidence type="ECO:0000313" key="11">
    <source>
        <dbReference type="Proteomes" id="UP000319817"/>
    </source>
</evidence>
<keyword evidence="6" id="KW-0813">Transport</keyword>
<evidence type="ECO:0000256" key="2">
    <source>
        <dbReference type="ARBA" id="ARBA00022475"/>
    </source>
</evidence>
<feature type="transmembrane region" description="Helical" evidence="8">
    <location>
        <begin position="41"/>
        <end position="64"/>
    </location>
</feature>
<feature type="transmembrane region" description="Helical" evidence="8">
    <location>
        <begin position="266"/>
        <end position="291"/>
    </location>
</feature>
<keyword evidence="5 8" id="KW-0472">Membrane</keyword>
<gene>
    <name evidence="10" type="primary">exbB_2</name>
    <name evidence="10" type="ORF">K239x_49830</name>
</gene>
<sequence>MSNASGSPRRNDVGNASQNKASADQMHETALARSLALSPTLSIRAALCLIALLTSLGLTTMSMAQDDAADEFAAPAPAAVADDPGAGDAAAGNAAAGGAAAGDGAAAGAEDQSLLMWIIDSLGYMYLLIFLALSVTLVSLFVMNMLAARRETLCPQELVESFEEKLNEKEFQEAYDMARTDESVLGQVLSAGLAKLSRGYNKALEGMQEVGEEESMKLEHRLSYMALIGNLSPMIGLFGTVQGMIASFRVIATSPSAPKPADLAKGISTALFTTLVGLAIAIPAIAAYNILRNRVARLLLEVGVTSENLMSRFEDFTPQEGE</sequence>
<dbReference type="AlphaFoldDB" id="A0A517P0S1"/>
<evidence type="ECO:0000256" key="1">
    <source>
        <dbReference type="ARBA" id="ARBA00004651"/>
    </source>
</evidence>
<name>A0A517P0S1_9BACT</name>
<dbReference type="PANTHER" id="PTHR30625">
    <property type="entry name" value="PROTEIN TOLQ"/>
    <property type="match status" value="1"/>
</dbReference>
<dbReference type="Pfam" id="PF01618">
    <property type="entry name" value="MotA_ExbB"/>
    <property type="match status" value="1"/>
</dbReference>
<protein>
    <submittedName>
        <fullName evidence="10">Biopolymer transport protein ExbB</fullName>
    </submittedName>
</protein>
<comment type="subcellular location">
    <subcellularLocation>
        <location evidence="1">Cell membrane</location>
        <topology evidence="1">Multi-pass membrane protein</topology>
    </subcellularLocation>
    <subcellularLocation>
        <location evidence="6">Membrane</location>
        <topology evidence="6">Multi-pass membrane protein</topology>
    </subcellularLocation>
</comment>
<keyword evidence="11" id="KW-1185">Reference proteome</keyword>
<dbReference type="EMBL" id="CP036526">
    <property type="protein sequence ID" value="QDT12968.1"/>
    <property type="molecule type" value="Genomic_DNA"/>
</dbReference>
<keyword evidence="6" id="KW-0653">Protein transport</keyword>
<accession>A0A517P0S1</accession>
<proteinExistence type="inferred from homology"/>
<evidence type="ECO:0000256" key="6">
    <source>
        <dbReference type="RuleBase" id="RU004057"/>
    </source>
</evidence>
<reference evidence="10 11" key="1">
    <citation type="submission" date="2019-02" db="EMBL/GenBank/DDBJ databases">
        <title>Deep-cultivation of Planctomycetes and their phenomic and genomic characterization uncovers novel biology.</title>
        <authorList>
            <person name="Wiegand S."/>
            <person name="Jogler M."/>
            <person name="Boedeker C."/>
            <person name="Pinto D."/>
            <person name="Vollmers J."/>
            <person name="Rivas-Marin E."/>
            <person name="Kohn T."/>
            <person name="Peeters S.H."/>
            <person name="Heuer A."/>
            <person name="Rast P."/>
            <person name="Oberbeckmann S."/>
            <person name="Bunk B."/>
            <person name="Jeske O."/>
            <person name="Meyerdierks A."/>
            <person name="Storesund J.E."/>
            <person name="Kallscheuer N."/>
            <person name="Luecker S."/>
            <person name="Lage O.M."/>
            <person name="Pohl T."/>
            <person name="Merkel B.J."/>
            <person name="Hornburger P."/>
            <person name="Mueller R.-W."/>
            <person name="Bruemmer F."/>
            <person name="Labrenz M."/>
            <person name="Spormann A.M."/>
            <person name="Op den Camp H."/>
            <person name="Overmann J."/>
            <person name="Amann R."/>
            <person name="Jetten M.S.M."/>
            <person name="Mascher T."/>
            <person name="Medema M.H."/>
            <person name="Devos D.P."/>
            <person name="Kaster A.-K."/>
            <person name="Ovreas L."/>
            <person name="Rohde M."/>
            <person name="Galperin M.Y."/>
            <person name="Jogler C."/>
        </authorList>
    </citation>
    <scope>NUCLEOTIDE SEQUENCE [LARGE SCALE GENOMIC DNA]</scope>
    <source>
        <strain evidence="10 11">K23_9</strain>
    </source>
</reference>
<evidence type="ECO:0000256" key="3">
    <source>
        <dbReference type="ARBA" id="ARBA00022692"/>
    </source>
</evidence>
<dbReference type="Proteomes" id="UP000319817">
    <property type="component" value="Chromosome"/>
</dbReference>
<dbReference type="PANTHER" id="PTHR30625:SF17">
    <property type="entry name" value="TOLQ-RELATED"/>
    <property type="match status" value="1"/>
</dbReference>
<dbReference type="GO" id="GO:0005886">
    <property type="term" value="C:plasma membrane"/>
    <property type="evidence" value="ECO:0007669"/>
    <property type="project" value="UniProtKB-SubCell"/>
</dbReference>
<evidence type="ECO:0000256" key="5">
    <source>
        <dbReference type="ARBA" id="ARBA00023136"/>
    </source>
</evidence>
<feature type="transmembrane region" description="Helical" evidence="8">
    <location>
        <begin position="224"/>
        <end position="246"/>
    </location>
</feature>
<evidence type="ECO:0000256" key="8">
    <source>
        <dbReference type="SAM" id="Phobius"/>
    </source>
</evidence>